<dbReference type="CDD" id="cd09898">
    <property type="entry name" value="H3TH_53EXO"/>
    <property type="match status" value="1"/>
</dbReference>
<evidence type="ECO:0000259" key="18">
    <source>
        <dbReference type="SMART" id="SM00474"/>
    </source>
</evidence>
<sequence>MAQRLFLLDAYALIYRAYYAFIKAPRFDSKGRNTSAVFGFVLMLEDLLSKENPEEIAVVFDPAGGTFRHREYPAYKAQREETPEGIRIAVPLIRELLAAYRIPAVEVPDFEADDVIGTLSDLAARAGHEVLMVTPDKDYGQLVTEHVRMYRPMQGGGYEIWGEAEIREKFGLDSPAQVIDYLALLGDKVDNIPGCKGIGEKGAQKLLSEYGTVENLLAHASEIKGATGKKLIEGADDIRLSYYLATIRRDVPISYTAGDYARQEKDEEAVRRLFEELEFRTLLSRVLGTAPAPAQKKVALPPDDLFAGLEETEEAETPAPTDVPQMRIEVLNPTTLPAFVERATKAQVVTFDTETTGADALTAELVAITFALDRETTYYLDVPAEREAATALLDQLRPIFESTTSLKVGQNLKYDLHILLSYGIETAGEHFDTMIAHYLLYPDMRHGLDELAEKFLSYKMMPFEEMIAPQTTKQFDLRQVEPERLQFYAAEDTHITHLLYEYFAERLEKAGLTELFRTIEMPLMKVLLGMEREGVRLDKACLARQAGELQSQLERLETEISTLIGHPINVNSSKQVGEALFDELQIMEKAKKTKTGGYTTSEEVLEKLRDKHPVVGKILDYRGVKKLLSTYIEALPDLVYPDGKIHTSFNQTIAATGRLSSSNPNIQNIPIRTPEGRAIREAFVPDAGCTFLSADYSQIELRLMAHFSEDPALIEAFRSGQDVHQATAAKIYGLTPEEVTPDMRRRAKTANFGIIYGISAFGLSERLSIPRKEAKELIDGYFASYPGVANYMSRVVEEAKHRGYVTTLLDRRRSLPDINSANAVVRGYAERNAINAPLQGSAADLIKIAMIRLDAAIRERGLKSRMILQVHDELNFNVPTDELAEMTELVRSTMESVYPDLRVPLEVSIGHGPTWLDAH</sequence>
<feature type="domain" description="DNA-directed DNA polymerase family A palm" evidence="20">
    <location>
        <begin position="676"/>
        <end position="882"/>
    </location>
</feature>
<comment type="similarity">
    <text evidence="1 16">Belongs to the DNA polymerase type-A family.</text>
</comment>
<dbReference type="SUPFAM" id="SSF47807">
    <property type="entry name" value="5' to 3' exonuclease, C-terminal subdomain"/>
    <property type="match status" value="1"/>
</dbReference>
<keyword evidence="22" id="KW-1185">Reference proteome</keyword>
<keyword evidence="10 16" id="KW-0269">Exonuclease</keyword>
<dbReference type="Pfam" id="PF01367">
    <property type="entry name" value="5_3_exonuc"/>
    <property type="match status" value="1"/>
</dbReference>
<dbReference type="InterPro" id="IPR002298">
    <property type="entry name" value="DNA_polymerase_A"/>
</dbReference>
<dbReference type="SMART" id="SM00279">
    <property type="entry name" value="HhH2"/>
    <property type="match status" value="1"/>
</dbReference>
<dbReference type="GO" id="GO:0008409">
    <property type="term" value="F:5'-3' exonuclease activity"/>
    <property type="evidence" value="ECO:0007669"/>
    <property type="project" value="UniProtKB-UniRule"/>
</dbReference>
<dbReference type="Gene3D" id="3.30.70.370">
    <property type="match status" value="1"/>
</dbReference>
<reference evidence="22" key="1">
    <citation type="submission" date="2016-01" db="EMBL/GenBank/DDBJ databases">
        <authorList>
            <person name="Mitreva M."/>
            <person name="Pepin K.H."/>
            <person name="Mihindukulasuriya K.A."/>
            <person name="Fulton R."/>
            <person name="Fronick C."/>
            <person name="O'Laughlin M."/>
            <person name="Miner T."/>
            <person name="Herter B."/>
            <person name="Rosa B.A."/>
            <person name="Cordes M."/>
            <person name="Tomlinson C."/>
            <person name="Wollam A."/>
            <person name="Palsikar V.B."/>
            <person name="Mardis E.R."/>
            <person name="Wilson R.K."/>
        </authorList>
    </citation>
    <scope>NUCLEOTIDE SEQUENCE [LARGE SCALE GENOMIC DNA]</scope>
    <source>
        <strain evidence="22">KA00683</strain>
    </source>
</reference>
<evidence type="ECO:0000256" key="10">
    <source>
        <dbReference type="ARBA" id="ARBA00022839"/>
    </source>
</evidence>
<dbReference type="AlphaFoldDB" id="A0A134B8B7"/>
<evidence type="ECO:0000256" key="9">
    <source>
        <dbReference type="ARBA" id="ARBA00022801"/>
    </source>
</evidence>
<dbReference type="SMART" id="SM00482">
    <property type="entry name" value="POLAc"/>
    <property type="match status" value="1"/>
</dbReference>
<dbReference type="CDD" id="cd08637">
    <property type="entry name" value="DNA_pol_A_pol_I_C"/>
    <property type="match status" value="1"/>
</dbReference>
<dbReference type="PATRIC" id="fig|322095.3.peg.1104"/>
<dbReference type="InterPro" id="IPR029060">
    <property type="entry name" value="PIN-like_dom_sf"/>
</dbReference>
<dbReference type="GO" id="GO:0006302">
    <property type="term" value="P:double-strand break repair"/>
    <property type="evidence" value="ECO:0007669"/>
    <property type="project" value="TreeGrafter"/>
</dbReference>
<dbReference type="InterPro" id="IPR012337">
    <property type="entry name" value="RNaseH-like_sf"/>
</dbReference>
<evidence type="ECO:0000256" key="12">
    <source>
        <dbReference type="ARBA" id="ARBA00023125"/>
    </source>
</evidence>
<gene>
    <name evidence="16" type="primary">polA</name>
    <name evidence="21" type="ORF">HMPREF3185_01120</name>
</gene>
<dbReference type="OrthoDB" id="9806424at2"/>
<evidence type="ECO:0000256" key="4">
    <source>
        <dbReference type="ARBA" id="ARBA00022679"/>
    </source>
</evidence>
<dbReference type="InterPro" id="IPR043502">
    <property type="entry name" value="DNA/RNA_pol_sf"/>
</dbReference>
<dbReference type="Pfam" id="PF00476">
    <property type="entry name" value="DNA_pol_A"/>
    <property type="match status" value="1"/>
</dbReference>
<dbReference type="GO" id="GO:0003887">
    <property type="term" value="F:DNA-directed DNA polymerase activity"/>
    <property type="evidence" value="ECO:0007669"/>
    <property type="project" value="UniProtKB-UniRule"/>
</dbReference>
<feature type="domain" description="5'-3' exonuclease" evidence="19">
    <location>
        <begin position="3"/>
        <end position="263"/>
    </location>
</feature>
<dbReference type="Proteomes" id="UP000070224">
    <property type="component" value="Unassembled WGS sequence"/>
</dbReference>
<dbReference type="Pfam" id="PF01612">
    <property type="entry name" value="DNA_pol_A_exo1"/>
    <property type="match status" value="1"/>
</dbReference>
<dbReference type="SMART" id="SM00474">
    <property type="entry name" value="35EXOc"/>
    <property type="match status" value="1"/>
</dbReference>
<protein>
    <recommendedName>
        <fullName evidence="3 15">DNA polymerase I</fullName>
        <ecNumber evidence="2 15">2.7.7.7</ecNumber>
    </recommendedName>
</protein>
<dbReference type="Gene3D" id="1.20.1060.10">
    <property type="entry name" value="Taq DNA Polymerase, Chain T, domain 4"/>
    <property type="match status" value="1"/>
</dbReference>
<evidence type="ECO:0000256" key="13">
    <source>
        <dbReference type="ARBA" id="ARBA00023204"/>
    </source>
</evidence>
<feature type="coiled-coil region" evidence="17">
    <location>
        <begin position="539"/>
        <end position="566"/>
    </location>
</feature>
<dbReference type="CDD" id="cd09859">
    <property type="entry name" value="PIN_53EXO"/>
    <property type="match status" value="1"/>
</dbReference>
<comment type="catalytic activity">
    <reaction evidence="14 16">
        <text>DNA(n) + a 2'-deoxyribonucleoside 5'-triphosphate = DNA(n+1) + diphosphate</text>
        <dbReference type="Rhea" id="RHEA:22508"/>
        <dbReference type="Rhea" id="RHEA-COMP:17339"/>
        <dbReference type="Rhea" id="RHEA-COMP:17340"/>
        <dbReference type="ChEBI" id="CHEBI:33019"/>
        <dbReference type="ChEBI" id="CHEBI:61560"/>
        <dbReference type="ChEBI" id="CHEBI:173112"/>
        <dbReference type="EC" id="2.7.7.7"/>
    </reaction>
</comment>
<dbReference type="InterPro" id="IPR020046">
    <property type="entry name" value="5-3_exonucl_a-hlix_arch_N"/>
</dbReference>
<dbReference type="FunFam" id="1.20.1060.10:FF:000001">
    <property type="entry name" value="DNA polymerase I"/>
    <property type="match status" value="1"/>
</dbReference>
<dbReference type="InterPro" id="IPR018320">
    <property type="entry name" value="DNA_polymerase_1"/>
</dbReference>
<organism evidence="21 22">
    <name type="scientific">Porphyromonas somerae</name>
    <dbReference type="NCBI Taxonomy" id="322095"/>
    <lineage>
        <taxon>Bacteria</taxon>
        <taxon>Pseudomonadati</taxon>
        <taxon>Bacteroidota</taxon>
        <taxon>Bacteroidia</taxon>
        <taxon>Bacteroidales</taxon>
        <taxon>Porphyromonadaceae</taxon>
        <taxon>Porphyromonas</taxon>
    </lineage>
</organism>
<evidence type="ECO:0000256" key="11">
    <source>
        <dbReference type="ARBA" id="ARBA00022932"/>
    </source>
</evidence>
<evidence type="ECO:0000259" key="19">
    <source>
        <dbReference type="SMART" id="SM00475"/>
    </source>
</evidence>
<evidence type="ECO:0000256" key="14">
    <source>
        <dbReference type="ARBA" id="ARBA00049244"/>
    </source>
</evidence>
<evidence type="ECO:0000313" key="21">
    <source>
        <dbReference type="EMBL" id="KXB76183.1"/>
    </source>
</evidence>
<keyword evidence="11 16" id="KW-0239">DNA-directed DNA polymerase</keyword>
<dbReference type="RefSeq" id="WP_060935428.1">
    <property type="nucleotide sequence ID" value="NZ_KQ960446.1"/>
</dbReference>
<dbReference type="Gene3D" id="3.40.50.1010">
    <property type="entry name" value="5'-nuclease"/>
    <property type="match status" value="1"/>
</dbReference>
<dbReference type="EMBL" id="LSDK01000076">
    <property type="protein sequence ID" value="KXB76183.1"/>
    <property type="molecule type" value="Genomic_DNA"/>
</dbReference>
<dbReference type="PRINTS" id="PR00868">
    <property type="entry name" value="DNAPOLI"/>
</dbReference>
<keyword evidence="8 16" id="KW-0227">DNA damage</keyword>
<dbReference type="PANTHER" id="PTHR10133">
    <property type="entry name" value="DNA POLYMERASE I"/>
    <property type="match status" value="1"/>
</dbReference>
<keyword evidence="13 16" id="KW-0234">DNA repair</keyword>
<dbReference type="GO" id="GO:0003677">
    <property type="term" value="F:DNA binding"/>
    <property type="evidence" value="ECO:0007669"/>
    <property type="project" value="UniProtKB-UniRule"/>
</dbReference>
<dbReference type="InterPro" id="IPR020045">
    <property type="entry name" value="DNA_polI_H3TH"/>
</dbReference>
<evidence type="ECO:0000256" key="2">
    <source>
        <dbReference type="ARBA" id="ARBA00012417"/>
    </source>
</evidence>
<dbReference type="InterPro" id="IPR036397">
    <property type="entry name" value="RNaseH_sf"/>
</dbReference>
<dbReference type="FunFam" id="1.10.150.20:FF:000003">
    <property type="entry name" value="DNA polymerase I"/>
    <property type="match status" value="1"/>
</dbReference>
<dbReference type="GO" id="GO:0008408">
    <property type="term" value="F:3'-5' exonuclease activity"/>
    <property type="evidence" value="ECO:0007669"/>
    <property type="project" value="UniProtKB-UniRule"/>
</dbReference>
<dbReference type="SMART" id="SM00475">
    <property type="entry name" value="53EXOc"/>
    <property type="match status" value="1"/>
</dbReference>
<dbReference type="InterPro" id="IPR002421">
    <property type="entry name" value="5-3_exonuclease"/>
</dbReference>
<accession>A0A134B8B7</accession>
<dbReference type="NCBIfam" id="TIGR00593">
    <property type="entry name" value="pola"/>
    <property type="match status" value="1"/>
</dbReference>
<keyword evidence="12 16" id="KW-0238">DNA-binding</keyword>
<dbReference type="InterPro" id="IPR036279">
    <property type="entry name" value="5-3_exonuclease_C_sf"/>
</dbReference>
<evidence type="ECO:0000313" key="22">
    <source>
        <dbReference type="Proteomes" id="UP000070224"/>
    </source>
</evidence>
<keyword evidence="6 16" id="KW-0235">DNA replication</keyword>
<comment type="caution">
    <text evidence="21">The sequence shown here is derived from an EMBL/GenBank/DDBJ whole genome shotgun (WGS) entry which is preliminary data.</text>
</comment>
<dbReference type="InterPro" id="IPR019760">
    <property type="entry name" value="DNA-dir_DNA_pol_A_CS"/>
</dbReference>
<dbReference type="NCBIfam" id="NF004397">
    <property type="entry name" value="PRK05755.1"/>
    <property type="match status" value="1"/>
</dbReference>
<keyword evidence="5 16" id="KW-0548">Nucleotidyltransferase</keyword>
<dbReference type="Gene3D" id="3.30.420.10">
    <property type="entry name" value="Ribonuclease H-like superfamily/Ribonuclease H"/>
    <property type="match status" value="1"/>
</dbReference>
<dbReference type="EC" id="2.7.7.7" evidence="2 15"/>
<dbReference type="SUPFAM" id="SSF53098">
    <property type="entry name" value="Ribonuclease H-like"/>
    <property type="match status" value="1"/>
</dbReference>
<dbReference type="SUPFAM" id="SSF88723">
    <property type="entry name" value="PIN domain-like"/>
    <property type="match status" value="1"/>
</dbReference>
<comment type="function">
    <text evidence="16">In addition to polymerase activity, this DNA polymerase exhibits 3'-5' and 5'-3' exonuclease activity.</text>
</comment>
<evidence type="ECO:0000259" key="20">
    <source>
        <dbReference type="SMART" id="SM00482"/>
    </source>
</evidence>
<dbReference type="InterPro" id="IPR001098">
    <property type="entry name" value="DNA-dir_DNA_pol_A_palm_dom"/>
</dbReference>
<evidence type="ECO:0000256" key="5">
    <source>
        <dbReference type="ARBA" id="ARBA00022695"/>
    </source>
</evidence>
<dbReference type="SUPFAM" id="SSF56672">
    <property type="entry name" value="DNA/RNA polymerases"/>
    <property type="match status" value="1"/>
</dbReference>
<evidence type="ECO:0000256" key="16">
    <source>
        <dbReference type="RuleBase" id="RU004460"/>
    </source>
</evidence>
<dbReference type="PROSITE" id="PS00447">
    <property type="entry name" value="DNA_POLYMERASE_A"/>
    <property type="match status" value="1"/>
</dbReference>
<dbReference type="Pfam" id="PF02739">
    <property type="entry name" value="5_3_exonuc_N"/>
    <property type="match status" value="1"/>
</dbReference>
<dbReference type="STRING" id="322095.HMPREF3185_01120"/>
<evidence type="ECO:0000256" key="1">
    <source>
        <dbReference type="ARBA" id="ARBA00007705"/>
    </source>
</evidence>
<keyword evidence="9 16" id="KW-0378">Hydrolase</keyword>
<dbReference type="GO" id="GO:0006261">
    <property type="term" value="P:DNA-templated DNA replication"/>
    <property type="evidence" value="ECO:0007669"/>
    <property type="project" value="UniProtKB-UniRule"/>
</dbReference>
<dbReference type="Gene3D" id="1.10.150.20">
    <property type="entry name" value="5' to 3' exonuclease, C-terminal subdomain"/>
    <property type="match status" value="2"/>
</dbReference>
<evidence type="ECO:0000256" key="6">
    <source>
        <dbReference type="ARBA" id="ARBA00022705"/>
    </source>
</evidence>
<name>A0A134B8B7_9PORP</name>
<evidence type="ECO:0000256" key="3">
    <source>
        <dbReference type="ARBA" id="ARBA00020311"/>
    </source>
</evidence>
<keyword evidence="7" id="KW-0540">Nuclease</keyword>
<evidence type="ECO:0000256" key="15">
    <source>
        <dbReference type="NCBIfam" id="TIGR00593"/>
    </source>
</evidence>
<dbReference type="InterPro" id="IPR002562">
    <property type="entry name" value="3'-5'_exonuclease_dom"/>
</dbReference>
<evidence type="ECO:0000256" key="17">
    <source>
        <dbReference type="SAM" id="Coils"/>
    </source>
</evidence>
<proteinExistence type="inferred from homology"/>
<evidence type="ECO:0000256" key="7">
    <source>
        <dbReference type="ARBA" id="ARBA00022722"/>
    </source>
</evidence>
<keyword evidence="4 16" id="KW-0808">Transferase</keyword>
<feature type="domain" description="3'-5' exonuclease" evidence="18">
    <location>
        <begin position="327"/>
        <end position="508"/>
    </location>
</feature>
<dbReference type="PANTHER" id="PTHR10133:SF27">
    <property type="entry name" value="DNA POLYMERASE NU"/>
    <property type="match status" value="1"/>
</dbReference>
<keyword evidence="17" id="KW-0175">Coiled coil</keyword>
<dbReference type="FunFam" id="1.10.150.20:FF:000002">
    <property type="entry name" value="DNA polymerase I"/>
    <property type="match status" value="1"/>
</dbReference>
<evidence type="ECO:0000256" key="8">
    <source>
        <dbReference type="ARBA" id="ARBA00022763"/>
    </source>
</evidence>
<dbReference type="InterPro" id="IPR008918">
    <property type="entry name" value="HhH2"/>
</dbReference>
<dbReference type="CDD" id="cd06139">
    <property type="entry name" value="DNA_polA_I_Ecoli_like_exo"/>
    <property type="match status" value="1"/>
</dbReference>